<evidence type="ECO:0000256" key="3">
    <source>
        <dbReference type="ARBA" id="ARBA00022630"/>
    </source>
</evidence>
<dbReference type="OrthoDB" id="4319499at2"/>
<evidence type="ECO:0000313" key="10">
    <source>
        <dbReference type="Proteomes" id="UP000316639"/>
    </source>
</evidence>
<dbReference type="Proteomes" id="UP000316639">
    <property type="component" value="Unassembled WGS sequence"/>
</dbReference>
<dbReference type="Pfam" id="PF00441">
    <property type="entry name" value="Acyl-CoA_dh_1"/>
    <property type="match status" value="1"/>
</dbReference>
<keyword evidence="10" id="KW-1185">Reference proteome</keyword>
<keyword evidence="3" id="KW-0285">Flavoprotein</keyword>
<evidence type="ECO:0000259" key="7">
    <source>
        <dbReference type="Pfam" id="PF00441"/>
    </source>
</evidence>
<protein>
    <submittedName>
        <fullName evidence="9">Acyl-CoA dehydrogenase</fullName>
    </submittedName>
</protein>
<sequence length="342" mass="35739">MDFAFDETQQEIARLSGDVLGREPDKAWKALGEAGLLALAVPERLGGDGLGVLEVAVLLTEVGRRAADVPALASLALGVLPIVRFGTDEQQNALLPLVSDNHGVLTAALSEPSAPLPSRPHTTARRDGNGYRVSGTKVAVPHASAADKILVSALLDEGPGVLVVDPAHAEVSGGTVRLDDTRAEMLLGDDTSGRVVEGTKEYALAGAAALADGVLAGALELTVGYAGTRHQFGKPLSAFQAVACQVADVYIASRTLHLIATSACWRLATGRDASDDLDTAAHWLAAEALPAVHTCHHLHGGVGLDVTYPMHRFYGLAKELTRFVGGADHRLDQLAEGESRVR</sequence>
<dbReference type="PANTHER" id="PTHR43884:SF20">
    <property type="entry name" value="ACYL-COA DEHYDROGENASE FADE28"/>
    <property type="match status" value="1"/>
</dbReference>
<dbReference type="Gene3D" id="1.20.140.10">
    <property type="entry name" value="Butyryl-CoA Dehydrogenase, subunit A, domain 3"/>
    <property type="match status" value="1"/>
</dbReference>
<dbReference type="SUPFAM" id="SSF56645">
    <property type="entry name" value="Acyl-CoA dehydrogenase NM domain-like"/>
    <property type="match status" value="1"/>
</dbReference>
<dbReference type="SUPFAM" id="SSF47203">
    <property type="entry name" value="Acyl-CoA dehydrogenase C-terminal domain-like"/>
    <property type="match status" value="1"/>
</dbReference>
<accession>A0A563F2J4</accession>
<dbReference type="GO" id="GO:0003995">
    <property type="term" value="F:acyl-CoA dehydrogenase activity"/>
    <property type="evidence" value="ECO:0007669"/>
    <property type="project" value="TreeGrafter"/>
</dbReference>
<dbReference type="EMBL" id="VOBR01000001">
    <property type="protein sequence ID" value="TWP54139.1"/>
    <property type="molecule type" value="Genomic_DNA"/>
</dbReference>
<gene>
    <name evidence="9" type="ORF">FKR81_00790</name>
</gene>
<comment type="caution">
    <text evidence="9">The sequence shown here is derived from an EMBL/GenBank/DDBJ whole genome shotgun (WGS) entry which is preliminary data.</text>
</comment>
<evidence type="ECO:0000256" key="6">
    <source>
        <dbReference type="SAM" id="MobiDB-lite"/>
    </source>
</evidence>
<evidence type="ECO:0000256" key="2">
    <source>
        <dbReference type="ARBA" id="ARBA00009347"/>
    </source>
</evidence>
<dbReference type="InterPro" id="IPR009075">
    <property type="entry name" value="AcylCo_DH/oxidase_C"/>
</dbReference>
<comment type="cofactor">
    <cofactor evidence="1">
        <name>FAD</name>
        <dbReference type="ChEBI" id="CHEBI:57692"/>
    </cofactor>
</comment>
<dbReference type="InterPro" id="IPR036250">
    <property type="entry name" value="AcylCo_DH-like_C"/>
</dbReference>
<dbReference type="Pfam" id="PF02771">
    <property type="entry name" value="Acyl-CoA_dh_N"/>
    <property type="match status" value="1"/>
</dbReference>
<comment type="similarity">
    <text evidence="2">Belongs to the acyl-CoA dehydrogenase family.</text>
</comment>
<dbReference type="Gene3D" id="1.10.540.10">
    <property type="entry name" value="Acyl-CoA dehydrogenase/oxidase, N-terminal domain"/>
    <property type="match status" value="1"/>
</dbReference>
<dbReference type="InterPro" id="IPR037069">
    <property type="entry name" value="AcylCoA_DH/ox_N_sf"/>
</dbReference>
<feature type="domain" description="Acyl-CoA dehydrogenase/oxidase C-terminal" evidence="7">
    <location>
        <begin position="207"/>
        <end position="329"/>
    </location>
</feature>
<dbReference type="AlphaFoldDB" id="A0A563F2J4"/>
<evidence type="ECO:0000313" key="9">
    <source>
        <dbReference type="EMBL" id="TWP54139.1"/>
    </source>
</evidence>
<dbReference type="InterPro" id="IPR009100">
    <property type="entry name" value="AcylCoA_DH/oxidase_NM_dom_sf"/>
</dbReference>
<evidence type="ECO:0000256" key="1">
    <source>
        <dbReference type="ARBA" id="ARBA00001974"/>
    </source>
</evidence>
<dbReference type="PANTHER" id="PTHR43884">
    <property type="entry name" value="ACYL-COA DEHYDROGENASE"/>
    <property type="match status" value="1"/>
</dbReference>
<feature type="domain" description="Acyl-CoA dehydrogenase/oxidase N-terminal" evidence="8">
    <location>
        <begin position="21"/>
        <end position="97"/>
    </location>
</feature>
<dbReference type="GO" id="GO:0050660">
    <property type="term" value="F:flavin adenine dinucleotide binding"/>
    <property type="evidence" value="ECO:0007669"/>
    <property type="project" value="InterPro"/>
</dbReference>
<dbReference type="Gene3D" id="2.40.110.10">
    <property type="entry name" value="Butyryl-CoA Dehydrogenase, subunit A, domain 2"/>
    <property type="match status" value="1"/>
</dbReference>
<evidence type="ECO:0000256" key="5">
    <source>
        <dbReference type="ARBA" id="ARBA00023002"/>
    </source>
</evidence>
<keyword evidence="5" id="KW-0560">Oxidoreductase</keyword>
<name>A0A563F2J4_9PSEU</name>
<evidence type="ECO:0000256" key="4">
    <source>
        <dbReference type="ARBA" id="ARBA00022827"/>
    </source>
</evidence>
<organism evidence="9 10">
    <name type="scientific">Lentzea tibetensis</name>
    <dbReference type="NCBI Taxonomy" id="2591470"/>
    <lineage>
        <taxon>Bacteria</taxon>
        <taxon>Bacillati</taxon>
        <taxon>Actinomycetota</taxon>
        <taxon>Actinomycetes</taxon>
        <taxon>Pseudonocardiales</taxon>
        <taxon>Pseudonocardiaceae</taxon>
        <taxon>Lentzea</taxon>
    </lineage>
</organism>
<feature type="region of interest" description="Disordered" evidence="6">
    <location>
        <begin position="110"/>
        <end position="129"/>
    </location>
</feature>
<evidence type="ECO:0000259" key="8">
    <source>
        <dbReference type="Pfam" id="PF02771"/>
    </source>
</evidence>
<proteinExistence type="inferred from homology"/>
<reference evidence="9 10" key="1">
    <citation type="submission" date="2019-07" db="EMBL/GenBank/DDBJ databases">
        <title>Lentzea xizangensis sp. nov., isolated from Qinghai-Tibetan Plateau Soils.</title>
        <authorList>
            <person name="Huang J."/>
        </authorList>
    </citation>
    <scope>NUCLEOTIDE SEQUENCE [LARGE SCALE GENOMIC DNA]</scope>
    <source>
        <strain evidence="9 10">FXJ1.1311</strain>
    </source>
</reference>
<dbReference type="InterPro" id="IPR013786">
    <property type="entry name" value="AcylCoA_DH/ox_N"/>
</dbReference>
<dbReference type="RefSeq" id="WP_146348922.1">
    <property type="nucleotide sequence ID" value="NZ_VOBR01000001.1"/>
</dbReference>
<keyword evidence="4" id="KW-0274">FAD</keyword>
<dbReference type="InterPro" id="IPR046373">
    <property type="entry name" value="Acyl-CoA_Oxase/DH_mid-dom_sf"/>
</dbReference>